<organism evidence="1 2">
    <name type="scientific">Nostoc azollae (strain 0708)</name>
    <name type="common">Anabaena azollae (strain 0708)</name>
    <dbReference type="NCBI Taxonomy" id="551115"/>
    <lineage>
        <taxon>Bacteria</taxon>
        <taxon>Bacillati</taxon>
        <taxon>Cyanobacteriota</taxon>
        <taxon>Cyanophyceae</taxon>
        <taxon>Nostocales</taxon>
        <taxon>Nostocaceae</taxon>
        <taxon>Trichormus</taxon>
    </lineage>
</organism>
<dbReference type="HOGENOM" id="CLU_2974882_0_0_3"/>
<sequence>MISVKHQLTLQEFLALPEEDITYELLNSEAEAKISPKSSVPFTFNHCFVSSSHPMGVK</sequence>
<accession>D7DY11</accession>
<reference evidence="1 2" key="1">
    <citation type="journal article" date="2010" name="PLoS ONE">
        <title>Genome erosion in a nitrogen-fixing vertically transmitted endosymbiotic multicellular cyanobacterium.</title>
        <authorList>
            <person name="Ran L."/>
            <person name="Larsson J."/>
            <person name="Vigil-Stenman T."/>
            <person name="Nylander J.A."/>
            <person name="Ininbergs K."/>
            <person name="Zheng W.W."/>
            <person name="Lapidus A."/>
            <person name="Lowry S."/>
            <person name="Haselkorn R."/>
            <person name="Bergman B."/>
        </authorList>
    </citation>
    <scope>NUCLEOTIDE SEQUENCE [LARGE SCALE GENOMIC DNA]</scope>
    <source>
        <strain evidence="1 2">0708</strain>
    </source>
</reference>
<dbReference type="Proteomes" id="UP000001511">
    <property type="component" value="Chromosome"/>
</dbReference>
<protein>
    <submittedName>
        <fullName evidence="1">Uncharacterized protein</fullName>
    </submittedName>
</protein>
<keyword evidence="2" id="KW-1185">Reference proteome</keyword>
<dbReference type="STRING" id="551115.Aazo_2406"/>
<name>D7DY11_NOSA0</name>
<dbReference type="KEGG" id="naz:Aazo_2406"/>
<dbReference type="EMBL" id="CP002059">
    <property type="protein sequence ID" value="ADI64339.1"/>
    <property type="molecule type" value="Genomic_DNA"/>
</dbReference>
<evidence type="ECO:0000313" key="1">
    <source>
        <dbReference type="EMBL" id="ADI64339.1"/>
    </source>
</evidence>
<evidence type="ECO:0000313" key="2">
    <source>
        <dbReference type="Proteomes" id="UP000001511"/>
    </source>
</evidence>
<dbReference type="AlphaFoldDB" id="D7DY11"/>
<gene>
    <name evidence="1" type="ordered locus">Aazo_2406</name>
</gene>
<dbReference type="eggNOG" id="COG4636">
    <property type="taxonomic scope" value="Bacteria"/>
</dbReference>
<proteinExistence type="predicted"/>